<evidence type="ECO:0000313" key="2">
    <source>
        <dbReference type="Proteomes" id="UP001152622"/>
    </source>
</evidence>
<name>A0A9Q1FX67_SYNKA</name>
<accession>A0A9Q1FX67</accession>
<evidence type="ECO:0000313" key="1">
    <source>
        <dbReference type="EMBL" id="KAJ8369326.1"/>
    </source>
</evidence>
<protein>
    <submittedName>
        <fullName evidence="1">Uncharacterized protein</fullName>
    </submittedName>
</protein>
<gene>
    <name evidence="1" type="ORF">SKAU_G00093540</name>
</gene>
<sequence>MAQRAWLLFPQMREAGSRTPVTSGSGEKVGLITVLPSLDEAWLFLRAQGRKNGSDPGCQFILDIFRQTVLEGRNEHLVVPPRLHHKRAESDGIIRYTLNPQAEPEHAHLLLGGRRPGISPLRSLNSWIQVAVAQESTLPVNIVTMYATQECSVGNCDGWSLKAREHCVWKPQHPLELPSYLSGTGSWGSWCSEGLRTAGDGTGAGPVGGACAWLCWMA</sequence>
<reference evidence="1" key="1">
    <citation type="journal article" date="2023" name="Science">
        <title>Genome structures resolve the early diversification of teleost fishes.</title>
        <authorList>
            <person name="Parey E."/>
            <person name="Louis A."/>
            <person name="Montfort J."/>
            <person name="Bouchez O."/>
            <person name="Roques C."/>
            <person name="Iampietro C."/>
            <person name="Lluch J."/>
            <person name="Castinel A."/>
            <person name="Donnadieu C."/>
            <person name="Desvignes T."/>
            <person name="Floi Bucao C."/>
            <person name="Jouanno E."/>
            <person name="Wen M."/>
            <person name="Mejri S."/>
            <person name="Dirks R."/>
            <person name="Jansen H."/>
            <person name="Henkel C."/>
            <person name="Chen W.J."/>
            <person name="Zahm M."/>
            <person name="Cabau C."/>
            <person name="Klopp C."/>
            <person name="Thompson A.W."/>
            <person name="Robinson-Rechavi M."/>
            <person name="Braasch I."/>
            <person name="Lecointre G."/>
            <person name="Bobe J."/>
            <person name="Postlethwait J.H."/>
            <person name="Berthelot C."/>
            <person name="Roest Crollius H."/>
            <person name="Guiguen Y."/>
        </authorList>
    </citation>
    <scope>NUCLEOTIDE SEQUENCE</scope>
    <source>
        <strain evidence="1">WJC10195</strain>
    </source>
</reference>
<keyword evidence="2" id="KW-1185">Reference proteome</keyword>
<comment type="caution">
    <text evidence="1">The sequence shown here is derived from an EMBL/GenBank/DDBJ whole genome shotgun (WGS) entry which is preliminary data.</text>
</comment>
<dbReference type="Proteomes" id="UP001152622">
    <property type="component" value="Chromosome 3"/>
</dbReference>
<dbReference type="AlphaFoldDB" id="A0A9Q1FX67"/>
<proteinExistence type="predicted"/>
<dbReference type="EMBL" id="JAINUF010000003">
    <property type="protein sequence ID" value="KAJ8369326.1"/>
    <property type="molecule type" value="Genomic_DNA"/>
</dbReference>
<organism evidence="1 2">
    <name type="scientific">Synaphobranchus kaupii</name>
    <name type="common">Kaup's arrowtooth eel</name>
    <dbReference type="NCBI Taxonomy" id="118154"/>
    <lineage>
        <taxon>Eukaryota</taxon>
        <taxon>Metazoa</taxon>
        <taxon>Chordata</taxon>
        <taxon>Craniata</taxon>
        <taxon>Vertebrata</taxon>
        <taxon>Euteleostomi</taxon>
        <taxon>Actinopterygii</taxon>
        <taxon>Neopterygii</taxon>
        <taxon>Teleostei</taxon>
        <taxon>Anguilliformes</taxon>
        <taxon>Synaphobranchidae</taxon>
        <taxon>Synaphobranchus</taxon>
    </lineage>
</organism>